<name>A0A1Q9B159_9HYPH</name>
<dbReference type="GO" id="GO:0051015">
    <property type="term" value="F:actin filament binding"/>
    <property type="evidence" value="ECO:0007669"/>
    <property type="project" value="TreeGrafter"/>
</dbReference>
<dbReference type="GO" id="GO:0005856">
    <property type="term" value="C:cytoskeleton"/>
    <property type="evidence" value="ECO:0007669"/>
    <property type="project" value="TreeGrafter"/>
</dbReference>
<sequence>MAHMLPTGSPSTPAGANQPDLERPEIWQARVDLAACFRMAARYGMEEGICNHFSAVVPGYDDLFIVNPYGYAFSEITASMLLICDLHGQVVSGAGKPEATAFYIHARLHSRVPRAKAAFHTHMPYATALSMTEGEPLIFAGQTALKFYGRTAFDRDYNGLALDEREGDRIAGAVGSADILFMKHHGVMVLAPNIAEAWDDLYYLERAAEVQVLALSTGRPVLPVKPEIAEAAYRQMREGDPESARLHLEAIKRRLDREAPDYKA</sequence>
<dbReference type="AlphaFoldDB" id="A0A1Q9B159"/>
<evidence type="ECO:0000259" key="3">
    <source>
        <dbReference type="SMART" id="SM01007"/>
    </source>
</evidence>
<evidence type="ECO:0000313" key="5">
    <source>
        <dbReference type="Proteomes" id="UP000186364"/>
    </source>
</evidence>
<dbReference type="NCBIfam" id="NF005451">
    <property type="entry name" value="PRK07044.1"/>
    <property type="match status" value="1"/>
</dbReference>
<proteinExistence type="inferred from homology"/>
<dbReference type="SMART" id="SM01007">
    <property type="entry name" value="Aldolase_II"/>
    <property type="match status" value="1"/>
</dbReference>
<accession>A0A1Q9B159</accession>
<keyword evidence="5" id="KW-1185">Reference proteome</keyword>
<dbReference type="FunFam" id="3.40.225.10:FF:000009">
    <property type="entry name" value="Class II aldolase/adducin N-terminal"/>
    <property type="match status" value="1"/>
</dbReference>
<reference evidence="4 5" key="1">
    <citation type="submission" date="2016-09" db="EMBL/GenBank/DDBJ databases">
        <title>Rhizobium sp. nov., a novel species isolated from the rice rhizosphere.</title>
        <authorList>
            <person name="Zhao J."/>
            <person name="Zhang X."/>
        </authorList>
    </citation>
    <scope>NUCLEOTIDE SEQUENCE [LARGE SCALE GENOMIC DNA]</scope>
    <source>
        <strain evidence="4 5">1.7048</strain>
    </source>
</reference>
<organism evidence="4 5">
    <name type="scientific">Xaviernesmea oryzae</name>
    <dbReference type="NCBI Taxonomy" id="464029"/>
    <lineage>
        <taxon>Bacteria</taxon>
        <taxon>Pseudomonadati</taxon>
        <taxon>Pseudomonadota</taxon>
        <taxon>Alphaproteobacteria</taxon>
        <taxon>Hyphomicrobiales</taxon>
        <taxon>Rhizobiaceae</taxon>
        <taxon>Rhizobium/Agrobacterium group</taxon>
        <taxon>Xaviernesmea</taxon>
    </lineage>
</organism>
<evidence type="ECO:0000313" key="4">
    <source>
        <dbReference type="EMBL" id="OLP61707.1"/>
    </source>
</evidence>
<dbReference type="SUPFAM" id="SSF53639">
    <property type="entry name" value="AraD/HMP-PK domain-like"/>
    <property type="match status" value="1"/>
</dbReference>
<dbReference type="NCBIfam" id="NF005068">
    <property type="entry name" value="PRK06486.1"/>
    <property type="match status" value="1"/>
</dbReference>
<dbReference type="PANTHER" id="PTHR10672">
    <property type="entry name" value="ADDUCIN"/>
    <property type="match status" value="1"/>
</dbReference>
<dbReference type="PANTHER" id="PTHR10672:SF3">
    <property type="entry name" value="PROTEIN HU-LI TAI SHAO"/>
    <property type="match status" value="1"/>
</dbReference>
<dbReference type="InterPro" id="IPR036409">
    <property type="entry name" value="Aldolase_II/adducin_N_sf"/>
</dbReference>
<dbReference type="Proteomes" id="UP000186364">
    <property type="component" value="Unassembled WGS sequence"/>
</dbReference>
<dbReference type="RefSeq" id="WP_075626370.1">
    <property type="nucleotide sequence ID" value="NZ_FOAM01000005.1"/>
</dbReference>
<dbReference type="InterPro" id="IPR001303">
    <property type="entry name" value="Aldolase_II/adducin_N"/>
</dbReference>
<comment type="similarity">
    <text evidence="1">Belongs to the aldolase class II family.</text>
</comment>
<gene>
    <name evidence="4" type="ORF">BJF93_08900</name>
</gene>
<dbReference type="OrthoDB" id="5291399at2"/>
<feature type="region of interest" description="Disordered" evidence="2">
    <location>
        <begin position="1"/>
        <end position="21"/>
    </location>
</feature>
<dbReference type="InterPro" id="IPR051017">
    <property type="entry name" value="Aldolase-II_Adducin_sf"/>
</dbReference>
<comment type="caution">
    <text evidence="4">The sequence shown here is derived from an EMBL/GenBank/DDBJ whole genome shotgun (WGS) entry which is preliminary data.</text>
</comment>
<dbReference type="Pfam" id="PF00596">
    <property type="entry name" value="Aldolase_II"/>
    <property type="match status" value="1"/>
</dbReference>
<feature type="domain" description="Class II aldolase/adducin N-terminal" evidence="3">
    <location>
        <begin position="31"/>
        <end position="212"/>
    </location>
</feature>
<dbReference type="EMBL" id="MKIP01000031">
    <property type="protein sequence ID" value="OLP61707.1"/>
    <property type="molecule type" value="Genomic_DNA"/>
</dbReference>
<dbReference type="Gene3D" id="3.40.225.10">
    <property type="entry name" value="Class II aldolase/adducin N-terminal domain"/>
    <property type="match status" value="1"/>
</dbReference>
<evidence type="ECO:0000256" key="1">
    <source>
        <dbReference type="ARBA" id="ARBA00037961"/>
    </source>
</evidence>
<evidence type="ECO:0000256" key="2">
    <source>
        <dbReference type="SAM" id="MobiDB-lite"/>
    </source>
</evidence>
<protein>
    <recommendedName>
        <fullName evidence="3">Class II aldolase/adducin N-terminal domain-containing protein</fullName>
    </recommendedName>
</protein>